<protein>
    <recommendedName>
        <fullName evidence="4">Cyclic nucleotide-binding domain-containing protein</fullName>
    </recommendedName>
</protein>
<dbReference type="Pfam" id="PF25984">
    <property type="entry name" value="BSH_YknX"/>
    <property type="match status" value="1"/>
</dbReference>
<dbReference type="InterPro" id="IPR058636">
    <property type="entry name" value="Beta-barrel_YknX"/>
</dbReference>
<dbReference type="PANTHER" id="PTHR32347">
    <property type="entry name" value="EFFLUX SYSTEM COMPONENT YKNX-RELATED"/>
    <property type="match status" value="1"/>
</dbReference>
<organism evidence="5">
    <name type="scientific">Halalkalibacterium halodurans</name>
    <name type="common">Bacillus halodurans</name>
    <dbReference type="NCBI Taxonomy" id="86665"/>
    <lineage>
        <taxon>Bacteria</taxon>
        <taxon>Bacillati</taxon>
        <taxon>Bacillota</taxon>
        <taxon>Bacilli</taxon>
        <taxon>Bacillales</taxon>
        <taxon>Bacillaceae</taxon>
        <taxon>Halalkalibacterium (ex Joshi et al. 2022)</taxon>
    </lineage>
</organism>
<proteinExistence type="predicted"/>
<reference evidence="5" key="1">
    <citation type="submission" date="2015-08" db="EMBL/GenBank/DDBJ databases">
        <title>Complete DNA Sequence of Pseudomonas syringae pv. actinidiae, the Causal Agent of Kiwifruit Canker Disease.</title>
        <authorList>
            <person name="Rikkerink E.H.A."/>
            <person name="Fineran P.C."/>
        </authorList>
    </citation>
    <scope>NUCLEOTIDE SEQUENCE</scope>
    <source>
        <strain evidence="5">DSM 13666</strain>
    </source>
</reference>
<dbReference type="PANTHER" id="PTHR32347:SF14">
    <property type="entry name" value="EFFLUX SYSTEM COMPONENT YKNX-RELATED"/>
    <property type="match status" value="1"/>
</dbReference>
<dbReference type="AlphaFoldDB" id="A0A0M0KI84"/>
<evidence type="ECO:0000313" key="5">
    <source>
        <dbReference type="EMBL" id="KOO38138.1"/>
    </source>
</evidence>
<dbReference type="Pfam" id="PF25989">
    <property type="entry name" value="YknX_C"/>
    <property type="match status" value="1"/>
</dbReference>
<dbReference type="EMBL" id="LILD01000001">
    <property type="protein sequence ID" value="KOO38138.1"/>
    <property type="molecule type" value="Genomic_DNA"/>
</dbReference>
<dbReference type="RefSeq" id="WP_010899267.1">
    <property type="nucleotide sequence ID" value="NZ_JARMVM010000442.1"/>
</dbReference>
<dbReference type="PROSITE" id="PS50042">
    <property type="entry name" value="CNMP_BINDING_3"/>
    <property type="match status" value="1"/>
</dbReference>
<gene>
    <name evidence="5" type="ORF">AMD02_04140</name>
</gene>
<dbReference type="PATRIC" id="fig|136160.3.peg.1089"/>
<evidence type="ECO:0000256" key="1">
    <source>
        <dbReference type="ARBA" id="ARBA00004196"/>
    </source>
</evidence>
<dbReference type="OMA" id="KTWKGTV"/>
<dbReference type="InterPro" id="IPR058638">
    <property type="entry name" value="HH_YknX-like"/>
</dbReference>
<feature type="domain" description="Cyclic nucleotide-binding" evidence="4">
    <location>
        <begin position="313"/>
        <end position="331"/>
    </location>
</feature>
<name>A0A0M0KI84_ALKHA</name>
<comment type="subcellular location">
    <subcellularLocation>
        <location evidence="1">Cell envelope</location>
    </subcellularLocation>
</comment>
<dbReference type="InterPro" id="IPR050465">
    <property type="entry name" value="UPF0194_transport"/>
</dbReference>
<dbReference type="Gene3D" id="2.40.30.170">
    <property type="match status" value="1"/>
</dbReference>
<dbReference type="InterPro" id="IPR000595">
    <property type="entry name" value="cNMP-bd_dom"/>
</dbReference>
<accession>A0A0M0KI84</accession>
<evidence type="ECO:0000256" key="2">
    <source>
        <dbReference type="ARBA" id="ARBA00023054"/>
    </source>
</evidence>
<dbReference type="InterPro" id="IPR058639">
    <property type="entry name" value="BSH_YknX-like"/>
</dbReference>
<dbReference type="Gene3D" id="2.40.420.20">
    <property type="match status" value="1"/>
</dbReference>
<feature type="coiled-coil region" evidence="3">
    <location>
        <begin position="101"/>
        <end position="183"/>
    </location>
</feature>
<comment type="caution">
    <text evidence="5">The sequence shown here is derived from an EMBL/GenBank/DDBJ whole genome shotgun (WGS) entry which is preliminary data.</text>
</comment>
<dbReference type="Pfam" id="PF25990">
    <property type="entry name" value="Beta-barrel_YknX"/>
    <property type="match status" value="1"/>
</dbReference>
<evidence type="ECO:0000256" key="3">
    <source>
        <dbReference type="SAM" id="Coils"/>
    </source>
</evidence>
<sequence>MNKKKLLISLALVLGIGAVATIGVMNSMGESAASVEVVSPEMETISAEIMVPGTVELVDMQRVYADASLGNDYEILVEVGDEVEEGTPLIEYSSRQLETERSQLELQIESSYLRINHLEKQEKELQKKEKELRDEVGKEEADKTIQPEKDQLDFEKRSANLDLRQLQIQKDGLEEQKKDLVVKSRGDGTVMTVNDHLQQGQDGMTKPVLEIASAGELQLQGKISEYDSLVISEEQEVRISSDALPEEEWEGTVKEVSYFPSEAETLGNDAGIVQYPITVQLSGDQSKLKPGYQMIMHIVTEEKTALTVPLEAVHQGDEGSYVYVVEDGKARQVEVETGLVENSRIEVIRGLEETDQVIVSDGVLTDGMDVVSVD</sequence>
<dbReference type="InterPro" id="IPR058637">
    <property type="entry name" value="YknX-like_C"/>
</dbReference>
<keyword evidence="2 3" id="KW-0175">Coiled coil</keyword>
<dbReference type="GO" id="GO:0030313">
    <property type="term" value="C:cell envelope"/>
    <property type="evidence" value="ECO:0007669"/>
    <property type="project" value="UniProtKB-SubCell"/>
</dbReference>
<dbReference type="Pfam" id="PF25982">
    <property type="entry name" value="HH_YknX"/>
    <property type="match status" value="1"/>
</dbReference>
<evidence type="ECO:0000259" key="4">
    <source>
        <dbReference type="PROSITE" id="PS50042"/>
    </source>
</evidence>